<dbReference type="PROSITE" id="PS50109">
    <property type="entry name" value="HIS_KIN"/>
    <property type="match status" value="1"/>
</dbReference>
<evidence type="ECO:0000313" key="18">
    <source>
        <dbReference type="EMBL" id="SLM29441.1"/>
    </source>
</evidence>
<evidence type="ECO:0000256" key="1">
    <source>
        <dbReference type="ARBA" id="ARBA00000085"/>
    </source>
</evidence>
<dbReference type="Pfam" id="PF17149">
    <property type="entry name" value="CHASE5"/>
    <property type="match status" value="1"/>
</dbReference>
<evidence type="ECO:0000313" key="19">
    <source>
        <dbReference type="Proteomes" id="UP000191931"/>
    </source>
</evidence>
<evidence type="ECO:0000256" key="3">
    <source>
        <dbReference type="ARBA" id="ARBA00012438"/>
    </source>
</evidence>
<dbReference type="GO" id="GO:0005524">
    <property type="term" value="F:ATP binding"/>
    <property type="evidence" value="ECO:0007669"/>
    <property type="project" value="UniProtKB-KW"/>
</dbReference>
<dbReference type="OrthoDB" id="177675at2"/>
<dbReference type="AlphaFoldDB" id="A0A1W1HAD1"/>
<evidence type="ECO:0000256" key="4">
    <source>
        <dbReference type="ARBA" id="ARBA00022553"/>
    </source>
</evidence>
<dbReference type="CDD" id="cd16922">
    <property type="entry name" value="HATPase_EvgS-ArcB-TorS-like"/>
    <property type="match status" value="1"/>
</dbReference>
<comment type="subcellular location">
    <subcellularLocation>
        <location evidence="2">Membrane</location>
    </subcellularLocation>
</comment>
<dbReference type="FunFam" id="1.10.287.130:FF:000004">
    <property type="entry name" value="Ethylene receptor 1"/>
    <property type="match status" value="1"/>
</dbReference>
<dbReference type="Pfam" id="PF00072">
    <property type="entry name" value="Response_reg"/>
    <property type="match status" value="2"/>
</dbReference>
<dbReference type="InterPro" id="IPR001789">
    <property type="entry name" value="Sig_transdc_resp-reg_receiver"/>
</dbReference>
<feature type="domain" description="Histidine kinase" evidence="16">
    <location>
        <begin position="294"/>
        <end position="522"/>
    </location>
</feature>
<keyword evidence="10 15" id="KW-1133">Transmembrane helix</keyword>
<dbReference type="STRING" id="1246637.MTBBW1_180004"/>
<dbReference type="PANTHER" id="PTHR45339">
    <property type="entry name" value="HYBRID SIGNAL TRANSDUCTION HISTIDINE KINASE J"/>
    <property type="match status" value="1"/>
</dbReference>
<dbReference type="GO" id="GO:0016020">
    <property type="term" value="C:membrane"/>
    <property type="evidence" value="ECO:0007669"/>
    <property type="project" value="UniProtKB-SubCell"/>
</dbReference>
<feature type="coiled-coil region" evidence="14">
    <location>
        <begin position="239"/>
        <end position="287"/>
    </location>
</feature>
<evidence type="ECO:0000256" key="6">
    <source>
        <dbReference type="ARBA" id="ARBA00022692"/>
    </source>
</evidence>
<dbReference type="InterPro" id="IPR036097">
    <property type="entry name" value="HisK_dim/P_sf"/>
</dbReference>
<feature type="transmembrane region" description="Helical" evidence="15">
    <location>
        <begin position="153"/>
        <end position="176"/>
    </location>
</feature>
<dbReference type="SUPFAM" id="SSF55874">
    <property type="entry name" value="ATPase domain of HSP90 chaperone/DNA topoisomerase II/histidine kinase"/>
    <property type="match status" value="1"/>
</dbReference>
<evidence type="ECO:0000256" key="11">
    <source>
        <dbReference type="ARBA" id="ARBA00023012"/>
    </source>
</evidence>
<dbReference type="SMART" id="SM00388">
    <property type="entry name" value="HisKA"/>
    <property type="match status" value="1"/>
</dbReference>
<reference evidence="18 19" key="1">
    <citation type="submission" date="2017-03" db="EMBL/GenBank/DDBJ databases">
        <authorList>
            <person name="Afonso C.L."/>
            <person name="Miller P.J."/>
            <person name="Scott M.A."/>
            <person name="Spackman E."/>
            <person name="Goraichik I."/>
            <person name="Dimitrov K.M."/>
            <person name="Suarez D.L."/>
            <person name="Swayne D.E."/>
        </authorList>
    </citation>
    <scope>NUCLEOTIDE SEQUENCE [LARGE SCALE GENOMIC DNA]</scope>
    <source>
        <strain evidence="18">PRJEB14757</strain>
    </source>
</reference>
<keyword evidence="4 13" id="KW-0597">Phosphoprotein</keyword>
<name>A0A1W1HAD1_9BACT</name>
<evidence type="ECO:0000256" key="5">
    <source>
        <dbReference type="ARBA" id="ARBA00022679"/>
    </source>
</evidence>
<dbReference type="SUPFAM" id="SSF52172">
    <property type="entry name" value="CheY-like"/>
    <property type="match status" value="2"/>
</dbReference>
<organism evidence="18 19">
    <name type="scientific">Desulfamplus magnetovallimortis</name>
    <dbReference type="NCBI Taxonomy" id="1246637"/>
    <lineage>
        <taxon>Bacteria</taxon>
        <taxon>Pseudomonadati</taxon>
        <taxon>Thermodesulfobacteriota</taxon>
        <taxon>Desulfobacteria</taxon>
        <taxon>Desulfobacterales</taxon>
        <taxon>Desulfobacteraceae</taxon>
        <taxon>Desulfamplus</taxon>
    </lineage>
</organism>
<feature type="domain" description="Response regulatory" evidence="17">
    <location>
        <begin position="550"/>
        <end position="666"/>
    </location>
</feature>
<evidence type="ECO:0000256" key="10">
    <source>
        <dbReference type="ARBA" id="ARBA00022989"/>
    </source>
</evidence>
<dbReference type="SMART" id="SM00387">
    <property type="entry name" value="HATPase_c"/>
    <property type="match status" value="1"/>
</dbReference>
<dbReference type="InterPro" id="IPR036890">
    <property type="entry name" value="HATPase_C_sf"/>
</dbReference>
<dbReference type="Pfam" id="PF02518">
    <property type="entry name" value="HATPase_c"/>
    <property type="match status" value="1"/>
</dbReference>
<keyword evidence="6 15" id="KW-0812">Transmembrane</keyword>
<dbReference type="EMBL" id="FWEV01000090">
    <property type="protein sequence ID" value="SLM29441.1"/>
    <property type="molecule type" value="Genomic_DNA"/>
</dbReference>
<dbReference type="CDD" id="cd00156">
    <property type="entry name" value="REC"/>
    <property type="match status" value="1"/>
</dbReference>
<feature type="domain" description="Response regulatory" evidence="17">
    <location>
        <begin position="774"/>
        <end position="889"/>
    </location>
</feature>
<sequence>MPKKTCKLNNNSSLARQLLFYILLFSSFFTLLASVVQLWVEYRKDLKLIETRIIQVKESYISSLSLSIWNMNQDHVYAQLNGILQLPEIACLEAITIDKTFMVGDKPPETMRISFDFPIVFKDPLKQFDPKKLGILTIYGDLRYIHTRLNERIVLILVTQAFKTFSVSIFILFIVWQLITRHLHTMADYVRNLHVNNLDEPLVLNRKKILPSVKRSRLSPKKGIRNELIMVTDAVNYMRQNLKKANETLIRNRDDLEEKVVQRTIMLEKQALELRDAKDAAEAANKLKSSFLANMSHEIRTPMNAILGFTEILSASETDNQKIQYFNAIESNSKVLLSLINDILDLSRIEAGKLSLEYSALIPEKMFNEIEILFAEKINKKGIEFITDISPEVPEALLLDGVRIRQIIINLVGNALKFTSQGYILLSMECHKHLEKLQGAFHSAFDISFSVEDSGMGIPPEEIDSVFETFTQLKGQKTFEHGGTGLGLAITRRLVELMNGSISVKSNVGEGSTFTVFLKDVESPLINPNDDDLNPGSVIDMKNVNFEPATILIVDDIDYNRELLKGFLKDYSNLVLLEAENGQQAVEMCQQFHTDLILMDMKMPVMDGYKASEILKNNPELGKIPVIAVTASAMKEDEKIIRNLCDAYLPKPVRMADFISILKQFLPFVPAEESSFAPADDKTAFSSKKSLVDSVKKNSIVPIEKDSVVSVEKSSVVSVEKSSVVSVEKSSVVSVEKNSVVSVEKGSVDSVEKSLIVPVEKDSVVRAENNSKIRIIFVDDEPDLVEIGVLLLQPLGYHVTGESDPLKVMALFEKNPDDFDLIITDLTMPGMTGLELASGVRKIKPEIPVILCSGFTVEDDECIEKNNINVFLVKPFMQQKLVEAIESVFS</sequence>
<dbReference type="Gene3D" id="3.30.565.10">
    <property type="entry name" value="Histidine kinase-like ATPase, C-terminal domain"/>
    <property type="match status" value="1"/>
</dbReference>
<evidence type="ECO:0000256" key="15">
    <source>
        <dbReference type="SAM" id="Phobius"/>
    </source>
</evidence>
<gene>
    <name evidence="18" type="ORF">MTBBW1_180004</name>
</gene>
<comment type="catalytic activity">
    <reaction evidence="1">
        <text>ATP + protein L-histidine = ADP + protein N-phospho-L-histidine.</text>
        <dbReference type="EC" id="2.7.13.3"/>
    </reaction>
</comment>
<evidence type="ECO:0000256" key="9">
    <source>
        <dbReference type="ARBA" id="ARBA00022840"/>
    </source>
</evidence>
<evidence type="ECO:0000256" key="8">
    <source>
        <dbReference type="ARBA" id="ARBA00022777"/>
    </source>
</evidence>
<dbReference type="InterPro" id="IPR003661">
    <property type="entry name" value="HisK_dim/P_dom"/>
</dbReference>
<dbReference type="Gene3D" id="1.10.287.130">
    <property type="match status" value="1"/>
</dbReference>
<evidence type="ECO:0000259" key="17">
    <source>
        <dbReference type="PROSITE" id="PS50110"/>
    </source>
</evidence>
<evidence type="ECO:0000256" key="14">
    <source>
        <dbReference type="SAM" id="Coils"/>
    </source>
</evidence>
<dbReference type="InterPro" id="IPR005467">
    <property type="entry name" value="His_kinase_dom"/>
</dbReference>
<dbReference type="InterPro" id="IPR004358">
    <property type="entry name" value="Sig_transdc_His_kin-like_C"/>
</dbReference>
<evidence type="ECO:0000256" key="2">
    <source>
        <dbReference type="ARBA" id="ARBA00004370"/>
    </source>
</evidence>
<dbReference type="InterPro" id="IPR003594">
    <property type="entry name" value="HATPase_dom"/>
</dbReference>
<dbReference type="CDD" id="cd00082">
    <property type="entry name" value="HisKA"/>
    <property type="match status" value="1"/>
</dbReference>
<dbReference type="SUPFAM" id="SSF47384">
    <property type="entry name" value="Homodimeric domain of signal transducing histidine kinase"/>
    <property type="match status" value="1"/>
</dbReference>
<keyword evidence="19" id="KW-1185">Reference proteome</keyword>
<keyword evidence="14" id="KW-0175">Coiled coil</keyword>
<dbReference type="FunFam" id="3.30.565.10:FF:000010">
    <property type="entry name" value="Sensor histidine kinase RcsC"/>
    <property type="match status" value="1"/>
</dbReference>
<keyword evidence="7" id="KW-0547">Nucleotide-binding</keyword>
<keyword evidence="5 18" id="KW-0808">Transferase</keyword>
<proteinExistence type="predicted"/>
<evidence type="ECO:0000256" key="7">
    <source>
        <dbReference type="ARBA" id="ARBA00022741"/>
    </source>
</evidence>
<keyword evidence="9" id="KW-0067">ATP-binding</keyword>
<dbReference type="InterPro" id="IPR033414">
    <property type="entry name" value="Sensor_dom"/>
</dbReference>
<keyword evidence="8 18" id="KW-0418">Kinase</keyword>
<dbReference type="RefSeq" id="WP_080799142.1">
    <property type="nucleotide sequence ID" value="NZ_LT828540.1"/>
</dbReference>
<accession>A0A1W1HAD1</accession>
<dbReference type="InterPro" id="IPR011006">
    <property type="entry name" value="CheY-like_superfamily"/>
</dbReference>
<dbReference type="GO" id="GO:0000155">
    <property type="term" value="F:phosphorelay sensor kinase activity"/>
    <property type="evidence" value="ECO:0007669"/>
    <property type="project" value="InterPro"/>
</dbReference>
<keyword evidence="12 15" id="KW-0472">Membrane</keyword>
<protein>
    <recommendedName>
        <fullName evidence="3">histidine kinase</fullName>
        <ecNumber evidence="3">2.7.13.3</ecNumber>
    </recommendedName>
</protein>
<feature type="modified residue" description="4-aspartylphosphate" evidence="13">
    <location>
        <position position="600"/>
    </location>
</feature>
<dbReference type="PROSITE" id="PS50110">
    <property type="entry name" value="RESPONSE_REGULATORY"/>
    <property type="match status" value="2"/>
</dbReference>
<evidence type="ECO:0000256" key="12">
    <source>
        <dbReference type="ARBA" id="ARBA00023136"/>
    </source>
</evidence>
<feature type="modified residue" description="4-aspartylphosphate" evidence="13">
    <location>
        <position position="825"/>
    </location>
</feature>
<feature type="transmembrane region" description="Helical" evidence="15">
    <location>
        <begin position="18"/>
        <end position="40"/>
    </location>
</feature>
<dbReference type="PRINTS" id="PR00344">
    <property type="entry name" value="BCTRLSENSOR"/>
</dbReference>
<dbReference type="EC" id="2.7.13.3" evidence="3"/>
<dbReference type="SMART" id="SM00448">
    <property type="entry name" value="REC"/>
    <property type="match status" value="2"/>
</dbReference>
<dbReference type="PANTHER" id="PTHR45339:SF1">
    <property type="entry name" value="HYBRID SIGNAL TRANSDUCTION HISTIDINE KINASE J"/>
    <property type="match status" value="1"/>
</dbReference>
<evidence type="ECO:0000256" key="13">
    <source>
        <dbReference type="PROSITE-ProRule" id="PRU00169"/>
    </source>
</evidence>
<dbReference type="Gene3D" id="3.40.50.2300">
    <property type="match status" value="2"/>
</dbReference>
<dbReference type="Pfam" id="PF00512">
    <property type="entry name" value="HisKA"/>
    <property type="match status" value="1"/>
</dbReference>
<keyword evidence="11" id="KW-0902">Two-component regulatory system</keyword>
<evidence type="ECO:0000259" key="16">
    <source>
        <dbReference type="PROSITE" id="PS50109"/>
    </source>
</evidence>
<dbReference type="Proteomes" id="UP000191931">
    <property type="component" value="Unassembled WGS sequence"/>
</dbReference>